<evidence type="ECO:0000313" key="4">
    <source>
        <dbReference type="EMBL" id="MBD2799112.1"/>
    </source>
</evidence>
<name>A0AAW3YQI9_9GAMM</name>
<dbReference type="GO" id="GO:0005886">
    <property type="term" value="C:plasma membrane"/>
    <property type="evidence" value="ECO:0007669"/>
    <property type="project" value="TreeGrafter"/>
</dbReference>
<protein>
    <recommendedName>
        <fullName evidence="3">Beta-ketoacyl synthase-like N-terminal domain-containing protein</fullName>
    </recommendedName>
</protein>
<reference evidence="4" key="1">
    <citation type="submission" date="2020-09" db="EMBL/GenBank/DDBJ databases">
        <authorList>
            <person name="Palma L."/>
            <person name="Caballero P."/>
            <person name="Berry C."/>
            <person name="Del Valle E."/>
        </authorList>
    </citation>
    <scope>NUCLEOTIDE SEQUENCE</scope>
    <source>
        <strain evidence="4">M</strain>
    </source>
</reference>
<evidence type="ECO:0000256" key="1">
    <source>
        <dbReference type="ARBA" id="ARBA00022450"/>
    </source>
</evidence>
<dbReference type="PANTHER" id="PTHR43775">
    <property type="entry name" value="FATTY ACID SYNTHASE"/>
    <property type="match status" value="1"/>
</dbReference>
<evidence type="ECO:0000259" key="3">
    <source>
        <dbReference type="Pfam" id="PF00109"/>
    </source>
</evidence>
<dbReference type="Gene3D" id="3.40.47.10">
    <property type="match status" value="1"/>
</dbReference>
<sequence>MATRIAYQLNLRRPAINIQTACSSSLAAIHEAYSKLLS</sequence>
<keyword evidence="2" id="KW-0597">Phosphoprotein</keyword>
<dbReference type="Pfam" id="PF00109">
    <property type="entry name" value="ketoacyl-synt"/>
    <property type="match status" value="1"/>
</dbReference>
<dbReference type="SUPFAM" id="SSF53901">
    <property type="entry name" value="Thiolase-like"/>
    <property type="match status" value="1"/>
</dbReference>
<dbReference type="RefSeq" id="WP_408675340.1">
    <property type="nucleotide sequence ID" value="NZ_JACXBF010000042.1"/>
</dbReference>
<proteinExistence type="predicted"/>
<keyword evidence="1" id="KW-0596">Phosphopantetheine</keyword>
<organism evidence="4">
    <name type="scientific">Xenorhabdus szentirmaii</name>
    <dbReference type="NCBI Taxonomy" id="290112"/>
    <lineage>
        <taxon>Bacteria</taxon>
        <taxon>Pseudomonadati</taxon>
        <taxon>Pseudomonadota</taxon>
        <taxon>Gammaproteobacteria</taxon>
        <taxon>Enterobacterales</taxon>
        <taxon>Morganellaceae</taxon>
        <taxon>Xenorhabdus</taxon>
    </lineage>
</organism>
<dbReference type="GO" id="GO:0071770">
    <property type="term" value="P:DIM/DIP cell wall layer assembly"/>
    <property type="evidence" value="ECO:0007669"/>
    <property type="project" value="TreeGrafter"/>
</dbReference>
<comment type="caution">
    <text evidence="4">The sequence shown here is derived from an EMBL/GenBank/DDBJ whole genome shotgun (WGS) entry which is preliminary data.</text>
</comment>
<dbReference type="EMBL" id="JACXBF010000042">
    <property type="protein sequence ID" value="MBD2799112.1"/>
    <property type="molecule type" value="Genomic_DNA"/>
</dbReference>
<evidence type="ECO:0000256" key="2">
    <source>
        <dbReference type="ARBA" id="ARBA00022553"/>
    </source>
</evidence>
<dbReference type="PANTHER" id="PTHR43775:SF37">
    <property type="entry name" value="SI:DKEY-61P9.11"/>
    <property type="match status" value="1"/>
</dbReference>
<dbReference type="GO" id="GO:0005737">
    <property type="term" value="C:cytoplasm"/>
    <property type="evidence" value="ECO:0007669"/>
    <property type="project" value="TreeGrafter"/>
</dbReference>
<accession>A0AAW3YQI9</accession>
<dbReference type="InterPro" id="IPR016039">
    <property type="entry name" value="Thiolase-like"/>
</dbReference>
<dbReference type="AlphaFoldDB" id="A0AAW3YQI9"/>
<dbReference type="GO" id="GO:0006633">
    <property type="term" value="P:fatty acid biosynthetic process"/>
    <property type="evidence" value="ECO:0007669"/>
    <property type="project" value="TreeGrafter"/>
</dbReference>
<dbReference type="InterPro" id="IPR050091">
    <property type="entry name" value="PKS_NRPS_Biosynth_Enz"/>
</dbReference>
<feature type="domain" description="Beta-ketoacyl synthase-like N-terminal" evidence="3">
    <location>
        <begin position="1"/>
        <end position="37"/>
    </location>
</feature>
<dbReference type="GO" id="GO:0004312">
    <property type="term" value="F:fatty acid synthase activity"/>
    <property type="evidence" value="ECO:0007669"/>
    <property type="project" value="TreeGrafter"/>
</dbReference>
<reference evidence="4" key="2">
    <citation type="journal article" date="2024" name="Toxins">
        <title>Genome Sequence Analysis of Native Xenorhabdus Strains Isolated from Entomopathogenic Nematodes in Argentina.</title>
        <authorList>
            <person name="Palma L."/>
            <person name="Frizzo L."/>
            <person name="Kaiser S."/>
            <person name="Berry C."/>
            <person name="Caballero P."/>
            <person name="Bode H.B."/>
            <person name="Del Valle E.E."/>
        </authorList>
    </citation>
    <scope>NUCLEOTIDE SEQUENCE</scope>
    <source>
        <strain evidence="4">M</strain>
    </source>
</reference>
<dbReference type="Proteomes" id="UP001193920">
    <property type="component" value="Unassembled WGS sequence"/>
</dbReference>
<gene>
    <name evidence="4" type="ORF">ID854_01210</name>
</gene>
<dbReference type="InterPro" id="IPR014030">
    <property type="entry name" value="Ketoacyl_synth_N"/>
</dbReference>